<protein>
    <submittedName>
        <fullName evidence="3">Uncharacterized protein</fullName>
    </submittedName>
</protein>
<proteinExistence type="predicted"/>
<keyword evidence="2" id="KW-0472">Membrane</keyword>
<keyword evidence="2" id="KW-1133">Transmembrane helix</keyword>
<dbReference type="OrthoDB" id="3243284at2"/>
<evidence type="ECO:0000313" key="3">
    <source>
        <dbReference type="EMBL" id="KAE8126582.1"/>
    </source>
</evidence>
<comment type="caution">
    <text evidence="3">The sequence shown here is derived from an EMBL/GenBank/DDBJ whole genome shotgun (WGS) entry which is preliminary data.</text>
</comment>
<name>A0A5N6RWE7_9BIFI</name>
<feature type="transmembrane region" description="Helical" evidence="2">
    <location>
        <begin position="6"/>
        <end position="26"/>
    </location>
</feature>
<dbReference type="RefSeq" id="WP_152581690.1">
    <property type="nucleotide sequence ID" value="NZ_JAKVIV010000014.1"/>
</dbReference>
<evidence type="ECO:0000313" key="4">
    <source>
        <dbReference type="Proteomes" id="UP000325415"/>
    </source>
</evidence>
<organism evidence="3 4">
    <name type="scientific">Bifidobacterium tibiigranuli</name>
    <dbReference type="NCBI Taxonomy" id="2172043"/>
    <lineage>
        <taxon>Bacteria</taxon>
        <taxon>Bacillati</taxon>
        <taxon>Actinomycetota</taxon>
        <taxon>Actinomycetes</taxon>
        <taxon>Bifidobacteriales</taxon>
        <taxon>Bifidobacteriaceae</taxon>
        <taxon>Bifidobacterium</taxon>
    </lineage>
</organism>
<dbReference type="GeneID" id="78128148"/>
<keyword evidence="4" id="KW-1185">Reference proteome</keyword>
<gene>
    <name evidence="3" type="ORF">DDE84_10715</name>
</gene>
<evidence type="ECO:0000256" key="1">
    <source>
        <dbReference type="SAM" id="MobiDB-lite"/>
    </source>
</evidence>
<dbReference type="Proteomes" id="UP000325415">
    <property type="component" value="Unassembled WGS sequence"/>
</dbReference>
<dbReference type="EMBL" id="QDAG01000012">
    <property type="protein sequence ID" value="KAE8126582.1"/>
    <property type="molecule type" value="Genomic_DNA"/>
</dbReference>
<reference evidence="3 4" key="1">
    <citation type="submission" date="2018-04" db="EMBL/GenBank/DDBJ databases">
        <authorList>
            <person name="Eckel V.P."/>
            <person name="Vogel R.F."/>
        </authorList>
    </citation>
    <scope>NUCLEOTIDE SEQUENCE [LARGE SCALE GENOMIC DNA]</scope>
    <source>
        <strain evidence="4">TMW 2.1764</strain>
    </source>
</reference>
<evidence type="ECO:0000256" key="2">
    <source>
        <dbReference type="SAM" id="Phobius"/>
    </source>
</evidence>
<accession>A0A5N6RWE7</accession>
<feature type="region of interest" description="Disordered" evidence="1">
    <location>
        <begin position="45"/>
        <end position="64"/>
    </location>
</feature>
<keyword evidence="2" id="KW-0812">Transmembrane</keyword>
<dbReference type="AlphaFoldDB" id="A0A5N6RWE7"/>
<sequence length="104" mass="11945">MPWWIWLLLALFMLAMLLIGAAYVIVHGLRAFHVVADMGSTVSDKLSAAGEGDGPEPDEPPLFTQPLRHAQERYAEAHADVVRRRMRAHDRHADQWAQWRQFNE</sequence>